<dbReference type="Proteomes" id="UP001302812">
    <property type="component" value="Unassembled WGS sequence"/>
</dbReference>
<protein>
    <submittedName>
        <fullName evidence="1">Uncharacterized protein</fullName>
    </submittedName>
</protein>
<evidence type="ECO:0000313" key="1">
    <source>
        <dbReference type="EMBL" id="KAK4107650.1"/>
    </source>
</evidence>
<evidence type="ECO:0000313" key="2">
    <source>
        <dbReference type="Proteomes" id="UP001302812"/>
    </source>
</evidence>
<keyword evidence="2" id="KW-1185">Reference proteome</keyword>
<feature type="non-terminal residue" evidence="1">
    <location>
        <position position="78"/>
    </location>
</feature>
<dbReference type="EMBL" id="MU853371">
    <property type="protein sequence ID" value="KAK4107650.1"/>
    <property type="molecule type" value="Genomic_DNA"/>
</dbReference>
<name>A0AAN6T753_9PEZI</name>
<accession>A0AAN6T753</accession>
<dbReference type="GeneID" id="89940437"/>
<gene>
    <name evidence="1" type="ORF">N656DRAFT_785132</name>
</gene>
<reference evidence="1" key="1">
    <citation type="journal article" date="2023" name="Mol. Phylogenet. Evol.">
        <title>Genome-scale phylogeny and comparative genomics of the fungal order Sordariales.</title>
        <authorList>
            <person name="Hensen N."/>
            <person name="Bonometti L."/>
            <person name="Westerberg I."/>
            <person name="Brannstrom I.O."/>
            <person name="Guillou S."/>
            <person name="Cros-Aarteil S."/>
            <person name="Calhoun S."/>
            <person name="Haridas S."/>
            <person name="Kuo A."/>
            <person name="Mondo S."/>
            <person name="Pangilinan J."/>
            <person name="Riley R."/>
            <person name="LaButti K."/>
            <person name="Andreopoulos B."/>
            <person name="Lipzen A."/>
            <person name="Chen C."/>
            <person name="Yan M."/>
            <person name="Daum C."/>
            <person name="Ng V."/>
            <person name="Clum A."/>
            <person name="Steindorff A."/>
            <person name="Ohm R.A."/>
            <person name="Martin F."/>
            <person name="Silar P."/>
            <person name="Natvig D.O."/>
            <person name="Lalanne C."/>
            <person name="Gautier V."/>
            <person name="Ament-Velasquez S.L."/>
            <person name="Kruys A."/>
            <person name="Hutchinson M.I."/>
            <person name="Powell A.J."/>
            <person name="Barry K."/>
            <person name="Miller A.N."/>
            <person name="Grigoriev I.V."/>
            <person name="Debuchy R."/>
            <person name="Gladieux P."/>
            <person name="Hiltunen Thoren M."/>
            <person name="Johannesson H."/>
        </authorList>
    </citation>
    <scope>NUCLEOTIDE SEQUENCE</scope>
    <source>
        <strain evidence="1">CBS 508.74</strain>
    </source>
</reference>
<feature type="non-terminal residue" evidence="1">
    <location>
        <position position="1"/>
    </location>
</feature>
<sequence>QVYASALAFSPARSMTRNLFKREEVRWITAGPVVEEDWNACRQTLEGHSSRVRSVAFPPDSKKGLGKFAVASSRMSVD</sequence>
<organism evidence="1 2">
    <name type="scientific">Canariomyces notabilis</name>
    <dbReference type="NCBI Taxonomy" id="2074819"/>
    <lineage>
        <taxon>Eukaryota</taxon>
        <taxon>Fungi</taxon>
        <taxon>Dikarya</taxon>
        <taxon>Ascomycota</taxon>
        <taxon>Pezizomycotina</taxon>
        <taxon>Sordariomycetes</taxon>
        <taxon>Sordariomycetidae</taxon>
        <taxon>Sordariales</taxon>
        <taxon>Chaetomiaceae</taxon>
        <taxon>Canariomyces</taxon>
    </lineage>
</organism>
<comment type="caution">
    <text evidence="1">The sequence shown here is derived from an EMBL/GenBank/DDBJ whole genome shotgun (WGS) entry which is preliminary data.</text>
</comment>
<proteinExistence type="predicted"/>
<reference evidence="1" key="2">
    <citation type="submission" date="2023-05" db="EMBL/GenBank/DDBJ databases">
        <authorList>
            <consortium name="Lawrence Berkeley National Laboratory"/>
            <person name="Steindorff A."/>
            <person name="Hensen N."/>
            <person name="Bonometti L."/>
            <person name="Westerberg I."/>
            <person name="Brannstrom I.O."/>
            <person name="Guillou S."/>
            <person name="Cros-Aarteil S."/>
            <person name="Calhoun S."/>
            <person name="Haridas S."/>
            <person name="Kuo A."/>
            <person name="Mondo S."/>
            <person name="Pangilinan J."/>
            <person name="Riley R."/>
            <person name="Labutti K."/>
            <person name="Andreopoulos B."/>
            <person name="Lipzen A."/>
            <person name="Chen C."/>
            <person name="Yanf M."/>
            <person name="Daum C."/>
            <person name="Ng V."/>
            <person name="Clum A."/>
            <person name="Ohm R."/>
            <person name="Martin F."/>
            <person name="Silar P."/>
            <person name="Natvig D."/>
            <person name="Lalanne C."/>
            <person name="Gautier V."/>
            <person name="Ament-Velasquez S.L."/>
            <person name="Kruys A."/>
            <person name="Hutchinson M.I."/>
            <person name="Powell A.J."/>
            <person name="Barry K."/>
            <person name="Miller A.N."/>
            <person name="Grigoriev I.V."/>
            <person name="Debuchy R."/>
            <person name="Gladieux P."/>
            <person name="Thoren M.H."/>
            <person name="Johannesson H."/>
        </authorList>
    </citation>
    <scope>NUCLEOTIDE SEQUENCE</scope>
    <source>
        <strain evidence="1">CBS 508.74</strain>
    </source>
</reference>
<dbReference type="AlphaFoldDB" id="A0AAN6T753"/>
<dbReference type="RefSeq" id="XP_064665220.1">
    <property type="nucleotide sequence ID" value="XM_064816312.1"/>
</dbReference>